<evidence type="ECO:0000256" key="2">
    <source>
        <dbReference type="ARBA" id="ARBA00022692"/>
    </source>
</evidence>
<comment type="caution">
    <text evidence="10">The sequence shown here is derived from an EMBL/GenBank/DDBJ whole genome shotgun (WGS) entry which is preliminary data.</text>
</comment>
<dbReference type="EMBL" id="ML996091">
    <property type="protein sequence ID" value="KAF2149540.1"/>
    <property type="molecule type" value="Genomic_DNA"/>
</dbReference>
<reference evidence="10" key="1">
    <citation type="journal article" date="2020" name="Stud. Mycol.">
        <title>101 Dothideomycetes genomes: a test case for predicting lifestyles and emergence of pathogens.</title>
        <authorList>
            <person name="Haridas S."/>
            <person name="Albert R."/>
            <person name="Binder M."/>
            <person name="Bloem J."/>
            <person name="Labutti K."/>
            <person name="Salamov A."/>
            <person name="Andreopoulos B."/>
            <person name="Baker S."/>
            <person name="Barry K."/>
            <person name="Bills G."/>
            <person name="Bluhm B."/>
            <person name="Cannon C."/>
            <person name="Castanera R."/>
            <person name="Culley D."/>
            <person name="Daum C."/>
            <person name="Ezra D."/>
            <person name="Gonzalez J."/>
            <person name="Henrissat B."/>
            <person name="Kuo A."/>
            <person name="Liang C."/>
            <person name="Lipzen A."/>
            <person name="Lutzoni F."/>
            <person name="Magnuson J."/>
            <person name="Mondo S."/>
            <person name="Nolan M."/>
            <person name="Ohm R."/>
            <person name="Pangilinan J."/>
            <person name="Park H.-J."/>
            <person name="Ramirez L."/>
            <person name="Alfaro M."/>
            <person name="Sun H."/>
            <person name="Tritt A."/>
            <person name="Yoshinaga Y."/>
            <person name="Zwiers L.-H."/>
            <person name="Turgeon B."/>
            <person name="Goodwin S."/>
            <person name="Spatafora J."/>
            <person name="Crous P."/>
            <person name="Grigoriev I."/>
        </authorList>
    </citation>
    <scope>NUCLEOTIDE SEQUENCE</scope>
    <source>
        <strain evidence="10">CBS 260.36</strain>
    </source>
</reference>
<dbReference type="Pfam" id="PF00023">
    <property type="entry name" value="Ank"/>
    <property type="match status" value="1"/>
</dbReference>
<keyword evidence="6 9" id="KW-0472">Membrane</keyword>
<dbReference type="PRINTS" id="PR01415">
    <property type="entry name" value="ANKYRIN"/>
</dbReference>
<evidence type="ECO:0000313" key="11">
    <source>
        <dbReference type="Proteomes" id="UP000799439"/>
    </source>
</evidence>
<evidence type="ECO:0000256" key="1">
    <source>
        <dbReference type="ARBA" id="ARBA00004141"/>
    </source>
</evidence>
<dbReference type="InterPro" id="IPR002523">
    <property type="entry name" value="MgTranspt_CorA/ZnTranspt_ZntB"/>
</dbReference>
<dbReference type="PANTHER" id="PTHR24171:SF9">
    <property type="entry name" value="ANKYRIN REPEAT DOMAIN-CONTAINING PROTEIN 39"/>
    <property type="match status" value="1"/>
</dbReference>
<keyword evidence="11" id="KW-1185">Reference proteome</keyword>
<dbReference type="PANTHER" id="PTHR24171">
    <property type="entry name" value="ANKYRIN REPEAT DOMAIN-CONTAINING PROTEIN 39-RELATED"/>
    <property type="match status" value="1"/>
</dbReference>
<feature type="repeat" description="ANK" evidence="7">
    <location>
        <begin position="233"/>
        <end position="265"/>
    </location>
</feature>
<dbReference type="InterPro" id="IPR045863">
    <property type="entry name" value="CorA_TM1_TM2"/>
</dbReference>
<feature type="repeat" description="ANK" evidence="7">
    <location>
        <begin position="299"/>
        <end position="320"/>
    </location>
</feature>
<dbReference type="SMART" id="SM00248">
    <property type="entry name" value="ANK"/>
    <property type="match status" value="7"/>
</dbReference>
<accession>A0A9P4IW25</accession>
<organism evidence="10 11">
    <name type="scientific">Myriangium duriaei CBS 260.36</name>
    <dbReference type="NCBI Taxonomy" id="1168546"/>
    <lineage>
        <taxon>Eukaryota</taxon>
        <taxon>Fungi</taxon>
        <taxon>Dikarya</taxon>
        <taxon>Ascomycota</taxon>
        <taxon>Pezizomycotina</taxon>
        <taxon>Dothideomycetes</taxon>
        <taxon>Dothideomycetidae</taxon>
        <taxon>Myriangiales</taxon>
        <taxon>Myriangiaceae</taxon>
        <taxon>Myriangium</taxon>
    </lineage>
</organism>
<evidence type="ECO:0000313" key="10">
    <source>
        <dbReference type="EMBL" id="KAF2149540.1"/>
    </source>
</evidence>
<dbReference type="GO" id="GO:0046873">
    <property type="term" value="F:metal ion transmembrane transporter activity"/>
    <property type="evidence" value="ECO:0007669"/>
    <property type="project" value="InterPro"/>
</dbReference>
<dbReference type="PROSITE" id="PS50088">
    <property type="entry name" value="ANK_REPEAT"/>
    <property type="match status" value="5"/>
</dbReference>
<feature type="repeat" description="ANK" evidence="7">
    <location>
        <begin position="122"/>
        <end position="154"/>
    </location>
</feature>
<dbReference type="PROSITE" id="PS50297">
    <property type="entry name" value="ANK_REP_REGION"/>
    <property type="match status" value="5"/>
</dbReference>
<sequence>MPPRERSRTRDGTAGNDRLEPELLTAVEADNVTSLERVLDKARQNGQFSEAFLKIGLMRSAERNKPNASKYLLLAGANPNGMGKGNRTGPLMRAVERNNVTIVKILLDSTTIPVDRNEADKKGRTALMTAAWKNHTEILELLITAGADINAKDNRKRNVLHNLAADTKEAVWGQTVINLLLGHNVCVQGPEAMDEHGRTPLHWCCVTGRLSLAETLLKRGHGKRADINAVEQRQKSPLHLAVSHEWEDIVDLLLLHGARIDLTSDGGWTALHNACEKGNARIVRTLLSAGADCNARLLNGRTSLHVASNGLHVEVVQMLLAETQVKRYARDGFGFTSFLLAAQRKPEEFMTKELLLAFKKKQRECVELLAPNNHADSLSYEALGACQGFFATVTDFGNYKHGNEVRRRSIYELLYARSIENPHKPAFEITPNERKATQFRWIHLPANNLAWIEALMTKHFVEEGHHDVDGFKAIERSFSLQHRGQQVHSHFMRPLCQTFSRAPKPEEVAPEITLEPEPILSAPRRINTGMSAEAPTLLSSASESIPETHAVPIDGKDNVKPKKPRKANTRPNMGKKSSSRENGMPKGSATLRKTSSSADSATITRLKTNSDLRHEISPKANVILFSPFLHFETTSARGKMHSAIEKARERSRHNRRVSEPSTKELCSDEMLIRAHLSNTSLSLHIRRTLDQYMYHNIDTEFRDQDQVVYRYQNRKNHNSVSTDDPKIFMVDQLWMWILGKDLIVTSFPQRWQQPRNDPLNMLEGIIEDVNSKTRDSIKSVYDLALTITARCSGVFGRHRVGDGEYQFLDMFESTIGEATDKETLLFRQFNDASKKASEWLKTHRKSSRFQRTQEVPSSEEPHEDKFHYDEDRQGDPLFVDQLLDIGKETELLAESKDIRDEINMINKVLDDQKQVLRDLESAVCDIYRDEHKSQQEVKKRIRDQLKTIDTHVKDLDRMDKQAERIYDSITVLLDLKQKHANAFEARFARDQAAGTARQSQTIMVFTIVTIVFLPLSFIASFFTINIGDFPRSGAENNWALPMDYVSKFIFGIGFAISIPLILIALQLDRIVDAWRTLMKKWPRRKDSVTQHIEETIEVYRKSMEVVSVSSGIARVKSRRRESTWESGDGSLPRWTE</sequence>
<keyword evidence="4 9" id="KW-1133">Transmembrane helix</keyword>
<feature type="compositionally biased region" description="Polar residues" evidence="8">
    <location>
        <begin position="591"/>
        <end position="602"/>
    </location>
</feature>
<dbReference type="SUPFAM" id="SSF144083">
    <property type="entry name" value="Magnesium transport protein CorA, transmembrane region"/>
    <property type="match status" value="1"/>
</dbReference>
<dbReference type="Proteomes" id="UP000799439">
    <property type="component" value="Unassembled WGS sequence"/>
</dbReference>
<dbReference type="GO" id="GO:0016020">
    <property type="term" value="C:membrane"/>
    <property type="evidence" value="ECO:0007669"/>
    <property type="project" value="UniProtKB-SubCell"/>
</dbReference>
<evidence type="ECO:0000256" key="4">
    <source>
        <dbReference type="ARBA" id="ARBA00022989"/>
    </source>
</evidence>
<evidence type="ECO:0000256" key="3">
    <source>
        <dbReference type="ARBA" id="ARBA00022737"/>
    </source>
</evidence>
<evidence type="ECO:0000256" key="6">
    <source>
        <dbReference type="ARBA" id="ARBA00023136"/>
    </source>
</evidence>
<protein>
    <submittedName>
        <fullName evidence="10">Ankyrin</fullName>
    </submittedName>
</protein>
<keyword evidence="2 9" id="KW-0812">Transmembrane</keyword>
<feature type="repeat" description="ANK" evidence="7">
    <location>
        <begin position="196"/>
        <end position="220"/>
    </location>
</feature>
<dbReference type="Pfam" id="PF01544">
    <property type="entry name" value="CorA"/>
    <property type="match status" value="1"/>
</dbReference>
<feature type="region of interest" description="Disordered" evidence="8">
    <location>
        <begin position="540"/>
        <end position="602"/>
    </location>
</feature>
<name>A0A9P4IW25_9PEZI</name>
<evidence type="ECO:0000256" key="7">
    <source>
        <dbReference type="PROSITE-ProRule" id="PRU00023"/>
    </source>
</evidence>
<dbReference type="InterPro" id="IPR002110">
    <property type="entry name" value="Ankyrin_rpt"/>
</dbReference>
<dbReference type="OrthoDB" id="341259at2759"/>
<dbReference type="InterPro" id="IPR036770">
    <property type="entry name" value="Ankyrin_rpt-contain_sf"/>
</dbReference>
<proteinExistence type="predicted"/>
<dbReference type="SUPFAM" id="SSF48403">
    <property type="entry name" value="Ankyrin repeat"/>
    <property type="match status" value="1"/>
</dbReference>
<keyword evidence="5 7" id="KW-0040">ANK repeat</keyword>
<evidence type="ECO:0000256" key="8">
    <source>
        <dbReference type="SAM" id="MobiDB-lite"/>
    </source>
</evidence>
<feature type="compositionally biased region" description="Basic and acidic residues" evidence="8">
    <location>
        <begin position="859"/>
        <end position="870"/>
    </location>
</feature>
<dbReference type="AlphaFoldDB" id="A0A9P4IW25"/>
<feature type="repeat" description="ANK" evidence="7">
    <location>
        <begin position="266"/>
        <end position="298"/>
    </location>
</feature>
<evidence type="ECO:0000256" key="9">
    <source>
        <dbReference type="SAM" id="Phobius"/>
    </source>
</evidence>
<gene>
    <name evidence="10" type="ORF">K461DRAFT_281922</name>
</gene>
<keyword evidence="3" id="KW-0677">Repeat</keyword>
<comment type="subcellular location">
    <subcellularLocation>
        <location evidence="1">Membrane</location>
        <topology evidence="1">Multi-pass membrane protein</topology>
    </subcellularLocation>
</comment>
<dbReference type="Gene3D" id="1.20.58.340">
    <property type="entry name" value="Magnesium transport protein CorA, transmembrane region"/>
    <property type="match status" value="1"/>
</dbReference>
<evidence type="ECO:0000256" key="5">
    <source>
        <dbReference type="ARBA" id="ARBA00023043"/>
    </source>
</evidence>
<feature type="region of interest" description="Disordered" evidence="8">
    <location>
        <begin position="1"/>
        <end position="20"/>
    </location>
</feature>
<dbReference type="Pfam" id="PF12796">
    <property type="entry name" value="Ank_2"/>
    <property type="match status" value="2"/>
</dbReference>
<dbReference type="Gene3D" id="1.25.40.20">
    <property type="entry name" value="Ankyrin repeat-containing domain"/>
    <property type="match status" value="2"/>
</dbReference>
<feature type="region of interest" description="Disordered" evidence="8">
    <location>
        <begin position="847"/>
        <end position="870"/>
    </location>
</feature>
<feature type="transmembrane region" description="Helical" evidence="9">
    <location>
        <begin position="1002"/>
        <end position="1024"/>
    </location>
</feature>
<feature type="transmembrane region" description="Helical" evidence="9">
    <location>
        <begin position="1044"/>
        <end position="1065"/>
    </location>
</feature>